<reference evidence="1" key="1">
    <citation type="submission" date="2023-06" db="EMBL/GenBank/DDBJ databases">
        <authorList>
            <person name="Kurt Z."/>
        </authorList>
    </citation>
    <scope>NUCLEOTIDE SEQUENCE</scope>
</reference>
<name>A0AA86UVH0_9EUKA</name>
<protein>
    <submittedName>
        <fullName evidence="1">Uncharacterized protein</fullName>
    </submittedName>
</protein>
<dbReference type="Gene3D" id="2.160.20.110">
    <property type="match status" value="1"/>
</dbReference>
<evidence type="ECO:0000313" key="1">
    <source>
        <dbReference type="EMBL" id="CAI9973435.1"/>
    </source>
</evidence>
<reference evidence="2 3" key="2">
    <citation type="submission" date="2024-07" db="EMBL/GenBank/DDBJ databases">
        <authorList>
            <person name="Akdeniz Z."/>
        </authorList>
    </citation>
    <scope>NUCLEOTIDE SEQUENCE [LARGE SCALE GENOMIC DNA]</scope>
</reference>
<dbReference type="EMBL" id="CAXDID020000325">
    <property type="protein sequence ID" value="CAL6077285.1"/>
    <property type="molecule type" value="Genomic_DNA"/>
</dbReference>
<evidence type="ECO:0000313" key="3">
    <source>
        <dbReference type="Proteomes" id="UP001642409"/>
    </source>
</evidence>
<organism evidence="1">
    <name type="scientific">Hexamita inflata</name>
    <dbReference type="NCBI Taxonomy" id="28002"/>
    <lineage>
        <taxon>Eukaryota</taxon>
        <taxon>Metamonada</taxon>
        <taxon>Diplomonadida</taxon>
        <taxon>Hexamitidae</taxon>
        <taxon>Hexamitinae</taxon>
        <taxon>Hexamita</taxon>
    </lineage>
</organism>
<sequence>MDNATYLDIKISENITSVYSIIAQGNSKLSQSIAHNATILDNRIYNNVSSLNQTLTDNISTLNMLVQKLQGQIDILQNKQDKLPQEMLGNMFQQENYEVTELWMVCGQPSFIQTFDILSVTNTIIASNFTNGSVFGSLINVQNAFIDIQGGVYSSVVQSLFAAQNQFYNLKVQVATQIVQNGHILSSSNAIIINQLTILSKVGTIITINSMLQLCILQTLSVNTNIKDMKVNLDVEASSGNLGLVGSLTGQLNIINYQISGIYETQGSMSLGVSNLSSSKVLIKHMNFAPLSYTYGNQSSYIFIWINICSIEISRSIIVVGNEDTQFSLGSLASTSTKQQQFGGLISQMFSTRLITTELSYTSNVSCNTQYMKNSGLLLGLSTQSSNQIYFQQICLFSNINATTQFSSFGVFGQIDGNITLKQSTINTNIYDQNELNCYGIVGYITNQSIFTSFLDINIIANIFSVLGGNNAGLVGQLYSITSIVQNISLNNSVLNNIGLSGGLIGLVKSNLRLFNIEISNCLINSSGNSGAVIGQSIIHVNILQNIKVTNIVIESIQYVGGFIAFSDSDVNINNGMTTNLAITSSSNLGGQIGYIQVNRTTTVFDVNASYITIISLTACSTGSIVGIACVGTNSLVNNSQVRDINISANGGGGTAGIIGFSQQNVSVFQSRIINIIINSKSQGTGCIIGQSNISLIDNCQVFNSQIIASFQAGGLIGFVNYNALIRAGIASNISISASQQAGGIIGCSKVFIAIQMSSVNNTYLNSKWSVAGGFVGTVTEANFDQCKVNNVDILSSLQCGGLVGSMILTPKQMNISQVEITNINLNNSAAFSIGGIVGISVSVINVSKSFVQNVTITSANCSGVGGIIGYNTANTFLFNNTVNNLYLNSNATGSGGLIGNSNITNIINCQTSDIYIYTTRSAGGVIGFSFSNITILDNSLLSSLQNVEVQNIMIVYGNIVGGFIGYFNSSQQLIISNCIINQINISSNMDIGVVIGKSISSQYSIVNSSSIGQNILNNVVQTNCPQFIITENINGC</sequence>
<accession>A0AA86UVH0</accession>
<evidence type="ECO:0000313" key="2">
    <source>
        <dbReference type="EMBL" id="CAL6077285.1"/>
    </source>
</evidence>
<keyword evidence="3" id="KW-1185">Reference proteome</keyword>
<proteinExistence type="predicted"/>
<dbReference type="AlphaFoldDB" id="A0AA86UVH0"/>
<comment type="caution">
    <text evidence="1">The sequence shown here is derived from an EMBL/GenBank/DDBJ whole genome shotgun (WGS) entry which is preliminary data.</text>
</comment>
<dbReference type="Proteomes" id="UP001642409">
    <property type="component" value="Unassembled WGS sequence"/>
</dbReference>
<dbReference type="EMBL" id="CATOUU010001123">
    <property type="protein sequence ID" value="CAI9973435.1"/>
    <property type="molecule type" value="Genomic_DNA"/>
</dbReference>
<gene>
    <name evidence="2" type="ORF">HINF_LOCUS58170</name>
    <name evidence="1" type="ORF">HINF_LOCUS61080</name>
</gene>